<reference evidence="5 6" key="1">
    <citation type="journal article" date="2011" name="J. Bacteriol.">
        <title>Complete genome sequence of the haloaromatic acid-degrading bacterium Achromobacter xylosoxidans A8.</title>
        <authorList>
            <person name="Strnad H."/>
            <person name="Ridl J."/>
            <person name="Paces J."/>
            <person name="Kolar M."/>
            <person name="Vlcek C."/>
            <person name="Paces V."/>
        </authorList>
    </citation>
    <scope>NUCLEOTIDE SEQUENCE [LARGE SCALE GENOMIC DNA]</scope>
    <source>
        <strain evidence="5 6">A8</strain>
    </source>
</reference>
<dbReference type="Gene3D" id="3.20.20.370">
    <property type="entry name" value="Glycoside hydrolase/deacetylase"/>
    <property type="match status" value="1"/>
</dbReference>
<dbReference type="HOGENOM" id="CLU_071828_1_0_4"/>
<feature type="domain" description="NodB homology" evidence="4">
    <location>
        <begin position="25"/>
        <end position="247"/>
    </location>
</feature>
<evidence type="ECO:0000256" key="3">
    <source>
        <dbReference type="SAM" id="SignalP"/>
    </source>
</evidence>
<name>E3HPZ1_ACHXA</name>
<dbReference type="AlphaFoldDB" id="E3HPZ1"/>
<dbReference type="STRING" id="762376.AXYL_03829"/>
<dbReference type="InterPro" id="IPR002509">
    <property type="entry name" value="NODB_dom"/>
</dbReference>
<dbReference type="InterPro" id="IPR050248">
    <property type="entry name" value="Polysacc_deacetylase_ArnD"/>
</dbReference>
<evidence type="ECO:0000256" key="2">
    <source>
        <dbReference type="ARBA" id="ARBA00022801"/>
    </source>
</evidence>
<dbReference type="PANTHER" id="PTHR10587">
    <property type="entry name" value="GLYCOSYL TRANSFERASE-RELATED"/>
    <property type="match status" value="1"/>
</dbReference>
<evidence type="ECO:0000256" key="1">
    <source>
        <dbReference type="ARBA" id="ARBA00022723"/>
    </source>
</evidence>
<evidence type="ECO:0000313" key="6">
    <source>
        <dbReference type="Proteomes" id="UP000006876"/>
    </source>
</evidence>
<dbReference type="PANTHER" id="PTHR10587:SF133">
    <property type="entry name" value="CHITIN DEACETYLASE 1-RELATED"/>
    <property type="match status" value="1"/>
</dbReference>
<dbReference type="GO" id="GO:0016810">
    <property type="term" value="F:hydrolase activity, acting on carbon-nitrogen (but not peptide) bonds"/>
    <property type="evidence" value="ECO:0007669"/>
    <property type="project" value="InterPro"/>
</dbReference>
<sequence length="305" mass="33634">MAFRYSLPRIFTVCFSLWASWCSAQTVALTFDDGLNPDKQPKAAEWNAQLLGALQKHGIQSALFPALSSIGGANGLGLVEEWSRAGHWIGNHTASHPSLDDPKLSLEAFIADVETADAALKRLPGFVPMLRFPYLREGDTQAKRDGMRDWMTRNGYRNGLVSIDASDWYYSRVYADHLKAGDAAKAQDVKQRYVRHLLDRAAYYDGLARQLLGRSPKHVMLLHTNPLNAEALPDVIAALTEQGWTITSASAAFEDPLYAQAPATLPAGESIVWALAKARNLPDLRYPAEGSEYEEPLLRDAGLLP</sequence>
<dbReference type="GO" id="GO:0046872">
    <property type="term" value="F:metal ion binding"/>
    <property type="evidence" value="ECO:0007669"/>
    <property type="project" value="UniProtKB-KW"/>
</dbReference>
<dbReference type="SUPFAM" id="SSF88713">
    <property type="entry name" value="Glycoside hydrolase/deacetylase"/>
    <property type="match status" value="1"/>
</dbReference>
<dbReference type="eggNOG" id="COG0726">
    <property type="taxonomic scope" value="Bacteria"/>
</dbReference>
<dbReference type="OrthoDB" id="115239at2"/>
<proteinExistence type="predicted"/>
<dbReference type="CDD" id="cd10960">
    <property type="entry name" value="CE4_NodB_like_1"/>
    <property type="match status" value="1"/>
</dbReference>
<keyword evidence="1" id="KW-0479">Metal-binding</keyword>
<dbReference type="RefSeq" id="WP_013394463.1">
    <property type="nucleotide sequence ID" value="NC_014640.1"/>
</dbReference>
<gene>
    <name evidence="5" type="ordered locus">AXYL_03829</name>
</gene>
<keyword evidence="3" id="KW-0732">Signal</keyword>
<dbReference type="EMBL" id="CP002287">
    <property type="protein sequence ID" value="ADP17149.1"/>
    <property type="molecule type" value="Genomic_DNA"/>
</dbReference>
<dbReference type="GO" id="GO:0016020">
    <property type="term" value="C:membrane"/>
    <property type="evidence" value="ECO:0007669"/>
    <property type="project" value="TreeGrafter"/>
</dbReference>
<dbReference type="Pfam" id="PF01522">
    <property type="entry name" value="Polysacc_deac_1"/>
    <property type="match status" value="1"/>
</dbReference>
<dbReference type="GO" id="GO:0005975">
    <property type="term" value="P:carbohydrate metabolic process"/>
    <property type="evidence" value="ECO:0007669"/>
    <property type="project" value="InterPro"/>
</dbReference>
<dbReference type="InterPro" id="IPR011330">
    <property type="entry name" value="Glyco_hydro/deAcase_b/a-brl"/>
</dbReference>
<evidence type="ECO:0000259" key="4">
    <source>
        <dbReference type="PROSITE" id="PS51677"/>
    </source>
</evidence>
<feature type="chain" id="PRO_5003170476" evidence="3">
    <location>
        <begin position="25"/>
        <end position="305"/>
    </location>
</feature>
<accession>E3HPZ1</accession>
<dbReference type="PATRIC" id="fig|762376.5.peg.3843"/>
<protein>
    <submittedName>
        <fullName evidence="5">Polysaccharide deacetylase family protein 10</fullName>
    </submittedName>
</protein>
<keyword evidence="2" id="KW-0378">Hydrolase</keyword>
<dbReference type="KEGG" id="axy:AXYL_03829"/>
<organism evidence="5 6">
    <name type="scientific">Achromobacter xylosoxidans (strain A8)</name>
    <dbReference type="NCBI Taxonomy" id="762376"/>
    <lineage>
        <taxon>Bacteria</taxon>
        <taxon>Pseudomonadati</taxon>
        <taxon>Pseudomonadota</taxon>
        <taxon>Betaproteobacteria</taxon>
        <taxon>Burkholderiales</taxon>
        <taxon>Alcaligenaceae</taxon>
        <taxon>Achromobacter</taxon>
    </lineage>
</organism>
<evidence type="ECO:0000313" key="5">
    <source>
        <dbReference type="EMBL" id="ADP17149.1"/>
    </source>
</evidence>
<feature type="signal peptide" evidence="3">
    <location>
        <begin position="1"/>
        <end position="24"/>
    </location>
</feature>
<dbReference type="PROSITE" id="PS51677">
    <property type="entry name" value="NODB"/>
    <property type="match status" value="1"/>
</dbReference>
<dbReference type="Proteomes" id="UP000006876">
    <property type="component" value="Chromosome"/>
</dbReference>